<feature type="compositionally biased region" description="Low complexity" evidence="1">
    <location>
        <begin position="94"/>
        <end position="105"/>
    </location>
</feature>
<evidence type="ECO:0000256" key="1">
    <source>
        <dbReference type="SAM" id="MobiDB-lite"/>
    </source>
</evidence>
<reference evidence="3 4" key="4">
    <citation type="journal article" date="2020" name="Sci. Rep.">
        <title>beta-carboline chemical signals induce reveromycin production through a LuxR family regulator in Streptomyces sp. SN-593.</title>
        <authorList>
            <person name="Panthee S."/>
            <person name="Kito N."/>
            <person name="Hayashi T."/>
            <person name="Shimizu T."/>
            <person name="Ishikawa J."/>
            <person name="Hamamoto H."/>
            <person name="Osada H."/>
            <person name="Takahashi S."/>
        </authorList>
    </citation>
    <scope>NUCLEOTIDE SEQUENCE [LARGE SCALE GENOMIC DNA]</scope>
    <source>
        <strain evidence="3 4">SN-593</strain>
    </source>
</reference>
<name>A0A7U3VQ41_9ACTN</name>
<reference evidence="3 4" key="2">
    <citation type="journal article" date="2011" name="J. Antibiot.">
        <title>Furaquinocins I and J: novel polyketide isoprenoid hybrid compounds from Streptomyces reveromyceticus SN-593.</title>
        <authorList>
            <person name="Panthee S."/>
            <person name="Takahashi S."/>
            <person name="Takagi H."/>
            <person name="Nogawa T."/>
            <person name="Oowada E."/>
            <person name="Uramoto M."/>
            <person name="Osada H."/>
        </authorList>
    </citation>
    <scope>NUCLEOTIDE SEQUENCE [LARGE SCALE GENOMIC DNA]</scope>
    <source>
        <strain evidence="3 4">SN-593</strain>
    </source>
</reference>
<feature type="region of interest" description="Disordered" evidence="1">
    <location>
        <begin position="90"/>
        <end position="112"/>
    </location>
</feature>
<keyword evidence="4" id="KW-1185">Reference proteome</keyword>
<dbReference type="KEGG" id="arev:RVR_5975"/>
<feature type="compositionally biased region" description="Low complexity" evidence="1">
    <location>
        <begin position="49"/>
        <end position="72"/>
    </location>
</feature>
<evidence type="ECO:0000313" key="4">
    <source>
        <dbReference type="Proteomes" id="UP000595703"/>
    </source>
</evidence>
<dbReference type="RefSeq" id="WP_202235381.1">
    <property type="nucleotide sequence ID" value="NZ_AP018365.1"/>
</dbReference>
<dbReference type="PROSITE" id="PS51257">
    <property type="entry name" value="PROKAR_LIPOPROTEIN"/>
    <property type="match status" value="1"/>
</dbReference>
<protein>
    <recommendedName>
        <fullName evidence="5">DUF3558 domain-containing protein</fullName>
    </recommendedName>
</protein>
<feature type="region of interest" description="Disordered" evidence="1">
    <location>
        <begin position="28"/>
        <end position="75"/>
    </location>
</feature>
<proteinExistence type="predicted"/>
<dbReference type="AlphaFoldDB" id="A0A7U3VQ41"/>
<evidence type="ECO:0000256" key="2">
    <source>
        <dbReference type="SAM" id="SignalP"/>
    </source>
</evidence>
<dbReference type="EMBL" id="AP018365">
    <property type="protein sequence ID" value="BBA99380.1"/>
    <property type="molecule type" value="Genomic_DNA"/>
</dbReference>
<keyword evidence="2" id="KW-0732">Signal</keyword>
<evidence type="ECO:0008006" key="5">
    <source>
        <dbReference type="Google" id="ProtNLM"/>
    </source>
</evidence>
<gene>
    <name evidence="3" type="ORF">RVR_5975</name>
</gene>
<feature type="chain" id="PRO_5039444938" description="DUF3558 domain-containing protein" evidence="2">
    <location>
        <begin position="28"/>
        <end position="242"/>
    </location>
</feature>
<evidence type="ECO:0000313" key="3">
    <source>
        <dbReference type="EMBL" id="BBA99380.1"/>
    </source>
</evidence>
<feature type="signal peptide" evidence="2">
    <location>
        <begin position="1"/>
        <end position="27"/>
    </location>
</feature>
<accession>A0A7U3VQ41</accession>
<organism evidence="3 4">
    <name type="scientific">Actinacidiphila reveromycinica</name>
    <dbReference type="NCBI Taxonomy" id="659352"/>
    <lineage>
        <taxon>Bacteria</taxon>
        <taxon>Bacillati</taxon>
        <taxon>Actinomycetota</taxon>
        <taxon>Actinomycetes</taxon>
        <taxon>Kitasatosporales</taxon>
        <taxon>Streptomycetaceae</taxon>
        <taxon>Actinacidiphila</taxon>
    </lineage>
</organism>
<reference evidence="3 4" key="1">
    <citation type="journal article" date="2010" name="J. Bacteriol.">
        <title>Biochemical characterization of a novel indole prenyltransferase from Streptomyces sp. SN-593.</title>
        <authorList>
            <person name="Takahashi S."/>
            <person name="Takagi H."/>
            <person name="Toyoda A."/>
            <person name="Uramoto M."/>
            <person name="Nogawa T."/>
            <person name="Ueki M."/>
            <person name="Sakaki Y."/>
            <person name="Osada H."/>
        </authorList>
    </citation>
    <scope>NUCLEOTIDE SEQUENCE [LARGE SCALE GENOMIC DNA]</scope>
    <source>
        <strain evidence="3 4">SN-593</strain>
    </source>
</reference>
<reference evidence="3 4" key="3">
    <citation type="journal article" date="2011" name="Nat. Chem. Biol.">
        <title>Reveromycin A biosynthesis uses RevG and RevJ for stereospecific spiroacetal formation.</title>
        <authorList>
            <person name="Takahashi S."/>
            <person name="Toyoda A."/>
            <person name="Sekiyama Y."/>
            <person name="Takagi H."/>
            <person name="Nogawa T."/>
            <person name="Uramoto M."/>
            <person name="Suzuki R."/>
            <person name="Koshino H."/>
            <person name="Kumano T."/>
            <person name="Panthee S."/>
            <person name="Dairi T."/>
            <person name="Ishikawa J."/>
            <person name="Ikeda H."/>
            <person name="Sakaki Y."/>
            <person name="Osada H."/>
        </authorList>
    </citation>
    <scope>NUCLEOTIDE SEQUENCE [LARGE SCALE GENOMIC DNA]</scope>
    <source>
        <strain evidence="3 4">SN-593</strain>
    </source>
</reference>
<dbReference type="Proteomes" id="UP000595703">
    <property type="component" value="Chromosome"/>
</dbReference>
<sequence length="242" mass="24229">MERRRRPSKRRLAVLLAGAAVPALLVAGCSSGSGGSSGSDSDADGGKDGSASAAPSATTTPPLAPARFTTLPSPCSTVTKDTVTKLVPKAKHSGGTATDTADTGGSRSGCSWTGNGTDGFQYRWLSVSLERYDSSAALGAADLQAHQRFTDAVSAAEKTAGTTATGVTGVGDEARSISGWTIVSKVKSQNDSVVVRTGNVVVLVEYDGAGLEGKKNPSAKTVDGDAQQAAKDVVAAIAAANA</sequence>